<reference evidence="2" key="2">
    <citation type="submission" date="2023-03" db="EMBL/GenBank/DDBJ databases">
        <authorList>
            <person name="Inwood S.N."/>
            <person name="Skelly J.G."/>
            <person name="Guhlin J."/>
            <person name="Harrop T.W.R."/>
            <person name="Goldson S.G."/>
            <person name="Dearden P.K."/>
        </authorList>
    </citation>
    <scope>NUCLEOTIDE SEQUENCE</scope>
    <source>
        <strain evidence="2">Lincoln</strain>
        <tissue evidence="2">Whole body</tissue>
    </source>
</reference>
<feature type="region of interest" description="Disordered" evidence="1">
    <location>
        <begin position="1"/>
        <end position="21"/>
    </location>
</feature>
<gene>
    <name evidence="2" type="ORF">PV327_008942</name>
</gene>
<dbReference type="EMBL" id="JAQQBR010000005">
    <property type="protein sequence ID" value="KAK0175169.1"/>
    <property type="molecule type" value="Genomic_DNA"/>
</dbReference>
<comment type="caution">
    <text evidence="2">The sequence shown here is derived from an EMBL/GenBank/DDBJ whole genome shotgun (WGS) entry which is preliminary data.</text>
</comment>
<name>A0AA39FSR3_MICHY</name>
<dbReference type="Proteomes" id="UP001168972">
    <property type="component" value="Unassembled WGS sequence"/>
</dbReference>
<sequence>MNGKISAASANYPRPGMMQRDPSLAIHPAELLGRPYADMAAAHHEQLQRHLMMERERFPPHAIVAHHEEYLRQQRERELKVRALEEAARGSRP</sequence>
<evidence type="ECO:0000256" key="1">
    <source>
        <dbReference type="SAM" id="MobiDB-lite"/>
    </source>
</evidence>
<accession>A0AA39FSR3</accession>
<evidence type="ECO:0000313" key="2">
    <source>
        <dbReference type="EMBL" id="KAK0175169.1"/>
    </source>
</evidence>
<dbReference type="AlphaFoldDB" id="A0AA39FSR3"/>
<organism evidence="2 3">
    <name type="scientific">Microctonus hyperodae</name>
    <name type="common">Parasitoid wasp</name>
    <dbReference type="NCBI Taxonomy" id="165561"/>
    <lineage>
        <taxon>Eukaryota</taxon>
        <taxon>Metazoa</taxon>
        <taxon>Ecdysozoa</taxon>
        <taxon>Arthropoda</taxon>
        <taxon>Hexapoda</taxon>
        <taxon>Insecta</taxon>
        <taxon>Pterygota</taxon>
        <taxon>Neoptera</taxon>
        <taxon>Endopterygota</taxon>
        <taxon>Hymenoptera</taxon>
        <taxon>Apocrita</taxon>
        <taxon>Ichneumonoidea</taxon>
        <taxon>Braconidae</taxon>
        <taxon>Euphorinae</taxon>
        <taxon>Microctonus</taxon>
    </lineage>
</organism>
<reference evidence="2" key="1">
    <citation type="journal article" date="2023" name="bioRxiv">
        <title>Scaffold-level genome assemblies of two parasitoid biocontrol wasps reveal the parthenogenesis mechanism and an associated novel virus.</title>
        <authorList>
            <person name="Inwood S."/>
            <person name="Skelly J."/>
            <person name="Guhlin J."/>
            <person name="Harrop T."/>
            <person name="Goldson S."/>
            <person name="Dearden P."/>
        </authorList>
    </citation>
    <scope>NUCLEOTIDE SEQUENCE</scope>
    <source>
        <strain evidence="2">Lincoln</strain>
        <tissue evidence="2">Whole body</tissue>
    </source>
</reference>
<protein>
    <submittedName>
        <fullName evidence="2">Uncharacterized protein</fullName>
    </submittedName>
</protein>
<proteinExistence type="predicted"/>
<evidence type="ECO:0000313" key="3">
    <source>
        <dbReference type="Proteomes" id="UP001168972"/>
    </source>
</evidence>
<keyword evidence="3" id="KW-1185">Reference proteome</keyword>